<dbReference type="SUPFAM" id="SSF53590">
    <property type="entry name" value="Nucleoside hydrolase"/>
    <property type="match status" value="1"/>
</dbReference>
<dbReference type="EC" id="3.2.2.8" evidence="1"/>
<dbReference type="GO" id="GO:0050263">
    <property type="term" value="F:ribosylpyrimidine nucleosidase activity"/>
    <property type="evidence" value="ECO:0007669"/>
    <property type="project" value="UniProtKB-EC"/>
</dbReference>
<reference evidence="1 2" key="1">
    <citation type="journal article" date="2015" name="Genome Announc.">
        <title>Complete Genome Sequence of Corynebacterium camporealensis DSM 44610, Isolated from the Milk of a Manchega Sheep with Subclinical Mastitis.</title>
        <authorList>
            <person name="Ruckert C."/>
            <person name="Albersmeier A."/>
            <person name="Winkler A."/>
            <person name="Tauch A."/>
        </authorList>
    </citation>
    <scope>NUCLEOTIDE SEQUENCE [LARGE SCALE GENOMIC DNA]</scope>
    <source>
        <strain evidence="1 2">DSM 44610</strain>
    </source>
</reference>
<dbReference type="AlphaFoldDB" id="A0A0F6TBE7"/>
<organism evidence="1 2">
    <name type="scientific">Corynebacterium camporealensis</name>
    <dbReference type="NCBI Taxonomy" id="161896"/>
    <lineage>
        <taxon>Bacteria</taxon>
        <taxon>Bacillati</taxon>
        <taxon>Actinomycetota</taxon>
        <taxon>Actinomycetes</taxon>
        <taxon>Mycobacteriales</taxon>
        <taxon>Corynebacteriaceae</taxon>
        <taxon>Corynebacterium</taxon>
    </lineage>
</organism>
<dbReference type="CDD" id="cd02650">
    <property type="entry name" value="nuc_hydro_CaPnhB"/>
    <property type="match status" value="1"/>
</dbReference>
<dbReference type="Gene3D" id="3.90.245.10">
    <property type="entry name" value="Ribonucleoside hydrolase-like"/>
    <property type="match status" value="1"/>
</dbReference>
<dbReference type="InterPro" id="IPR036452">
    <property type="entry name" value="Ribo_hydro-like"/>
</dbReference>
<evidence type="ECO:0000313" key="1">
    <source>
        <dbReference type="EMBL" id="AKE39384.1"/>
    </source>
</evidence>
<dbReference type="GO" id="GO:0008477">
    <property type="term" value="F:purine nucleosidase activity"/>
    <property type="evidence" value="ECO:0007669"/>
    <property type="project" value="TreeGrafter"/>
</dbReference>
<name>A0A0F6TBE7_9CORY</name>
<proteinExistence type="predicted"/>
<keyword evidence="1" id="KW-0326">Glycosidase</keyword>
<dbReference type="GO" id="GO:0006152">
    <property type="term" value="P:purine nucleoside catabolic process"/>
    <property type="evidence" value="ECO:0007669"/>
    <property type="project" value="TreeGrafter"/>
</dbReference>
<accession>A0A0F6TBE7</accession>
<dbReference type="PANTHER" id="PTHR12304">
    <property type="entry name" value="INOSINE-URIDINE PREFERRING NUCLEOSIDE HYDROLASE"/>
    <property type="match status" value="1"/>
</dbReference>
<dbReference type="Proteomes" id="UP000033566">
    <property type="component" value="Chromosome"/>
</dbReference>
<keyword evidence="2" id="KW-1185">Reference proteome</keyword>
<gene>
    <name evidence="1" type="primary">rihB</name>
    <name evidence="1" type="ORF">UL81_07145</name>
</gene>
<dbReference type="HOGENOM" id="CLU_036838_3_0_11"/>
<keyword evidence="1" id="KW-0378">Hydrolase</keyword>
<dbReference type="EMBL" id="CP011311">
    <property type="protein sequence ID" value="AKE39384.1"/>
    <property type="molecule type" value="Genomic_DNA"/>
</dbReference>
<dbReference type="InterPro" id="IPR001910">
    <property type="entry name" value="Inosine/uridine_hydrolase_dom"/>
</dbReference>
<dbReference type="KEGG" id="ccj:UL81_07145"/>
<dbReference type="PATRIC" id="fig|161896.4.peg.1396"/>
<evidence type="ECO:0000313" key="2">
    <source>
        <dbReference type="Proteomes" id="UP000033566"/>
    </source>
</evidence>
<dbReference type="OrthoDB" id="9797882at2"/>
<dbReference type="PANTHER" id="PTHR12304:SF4">
    <property type="entry name" value="URIDINE NUCLEOSIDASE"/>
    <property type="match status" value="1"/>
</dbReference>
<dbReference type="Pfam" id="PF01156">
    <property type="entry name" value="IU_nuc_hydro"/>
    <property type="match status" value="1"/>
</dbReference>
<dbReference type="InterPro" id="IPR023186">
    <property type="entry name" value="IUNH"/>
</dbReference>
<dbReference type="GO" id="GO:0005829">
    <property type="term" value="C:cytosol"/>
    <property type="evidence" value="ECO:0007669"/>
    <property type="project" value="TreeGrafter"/>
</dbReference>
<sequence length="311" mass="32740">MRMLLDLDTGIDDALALAFALAHPDIELVAVTGTYGNVTVEQGVANTTALLKLLGAEDIPVYAGPQREDFHVKDISQFVHGANGLGGVEVSFGAPPAQGDAVEIMKQAARDGAIIVATGPSTTVAKACDDDDFARNAKIIMMGGALTVAGNVAPWAEANVSQDPAATDFLLRTAQDVTVVGLDVTLRTVLTREQVQQWRDTGSESGKTFAEIADYYVDAYAELSPQLGGCGLHDPLAVAVAIDPSLVECLPINLKVETGEPTPGRLIGDPDRIQEPAETTRVAIGVDAQRFTADFVARLEGLFGELGQRTL</sequence>
<protein>
    <submittedName>
        <fullName evidence="1">Inosine-uridine nucleoside N-ribohydrolase</fullName>
        <ecNumber evidence="1">3.2.2.8</ecNumber>
    </submittedName>
</protein>
<dbReference type="RefSeq" id="WP_046453428.1">
    <property type="nucleotide sequence ID" value="NZ_CP011311.1"/>
</dbReference>
<dbReference type="STRING" id="161896.UL81_07145"/>